<keyword evidence="2" id="KW-1185">Reference proteome</keyword>
<reference evidence="1" key="1">
    <citation type="submission" date="2013-01" db="EMBL/GenBank/DDBJ databases">
        <title>Genome assembly of Mariniradius saccharolyticus AK6.</title>
        <authorList>
            <person name="Vaidya B."/>
            <person name="Khatri I."/>
            <person name="Tanuku N.R.S."/>
            <person name="Subramanian S."/>
            <person name="Pinnaka A."/>
        </authorList>
    </citation>
    <scope>NUCLEOTIDE SEQUENCE [LARGE SCALE GENOMIC DNA]</scope>
    <source>
        <strain evidence="1">AK6</strain>
    </source>
</reference>
<organism evidence="1 2">
    <name type="scientific">Mariniradius saccharolyticus AK6</name>
    <dbReference type="NCBI Taxonomy" id="1239962"/>
    <lineage>
        <taxon>Bacteria</taxon>
        <taxon>Pseudomonadati</taxon>
        <taxon>Bacteroidota</taxon>
        <taxon>Cytophagia</taxon>
        <taxon>Cytophagales</taxon>
        <taxon>Cyclobacteriaceae</taxon>
        <taxon>Mariniradius</taxon>
    </lineage>
</organism>
<evidence type="ECO:0000313" key="1">
    <source>
        <dbReference type="EMBL" id="EMS35166.1"/>
    </source>
</evidence>
<dbReference type="Proteomes" id="UP000010953">
    <property type="component" value="Unassembled WGS sequence"/>
</dbReference>
<comment type="caution">
    <text evidence="1">The sequence shown here is derived from an EMBL/GenBank/DDBJ whole genome shotgun (WGS) entry which is preliminary data.</text>
</comment>
<proteinExistence type="predicted"/>
<protein>
    <submittedName>
        <fullName evidence="1">Uncharacterized protein</fullName>
    </submittedName>
</protein>
<gene>
    <name evidence="1" type="ORF">C943_03059</name>
</gene>
<name>M7YDB5_9BACT</name>
<dbReference type="EMBL" id="AMZY02000003">
    <property type="protein sequence ID" value="EMS35166.1"/>
    <property type="molecule type" value="Genomic_DNA"/>
</dbReference>
<dbReference type="InParanoid" id="M7YDB5"/>
<accession>M7YDB5</accession>
<evidence type="ECO:0000313" key="2">
    <source>
        <dbReference type="Proteomes" id="UP000010953"/>
    </source>
</evidence>
<sequence length="47" mass="5308">MVLHAIDPIEMAVFVGEQMVNKSQKSFFLRKDNSGFPVLRGKNDVVD</sequence>
<dbReference type="AlphaFoldDB" id="M7YDB5"/>